<organism evidence="3 4">
    <name type="scientific">Bacillus oleivorans</name>
    <dbReference type="NCBI Taxonomy" id="1448271"/>
    <lineage>
        <taxon>Bacteria</taxon>
        <taxon>Bacillati</taxon>
        <taxon>Bacillota</taxon>
        <taxon>Bacilli</taxon>
        <taxon>Bacillales</taxon>
        <taxon>Bacillaceae</taxon>
        <taxon>Bacillus</taxon>
    </lineage>
</organism>
<dbReference type="PANTHER" id="PTHR43022">
    <property type="entry name" value="PROTEIN SMF"/>
    <property type="match status" value="1"/>
</dbReference>
<dbReference type="PANTHER" id="PTHR43022:SF1">
    <property type="entry name" value="PROTEIN SMF"/>
    <property type="match status" value="1"/>
</dbReference>
<dbReference type="OrthoDB" id="9785707at2"/>
<evidence type="ECO:0000313" key="3">
    <source>
        <dbReference type="EMBL" id="SNX73613.1"/>
    </source>
</evidence>
<dbReference type="AlphaFoldDB" id="A0A285D351"/>
<evidence type="ECO:0000259" key="2">
    <source>
        <dbReference type="Pfam" id="PF02481"/>
    </source>
</evidence>
<dbReference type="NCBIfam" id="TIGR00732">
    <property type="entry name" value="dprA"/>
    <property type="match status" value="1"/>
</dbReference>
<sequence length="292" mass="32689">MYSIKEQLLALHHSRHVTPSSLQKIILLHKQFFPNQDLLSIVPKINLSPVITKEIEKDFHHYFEQRTSEVYSQQKIKAITIYDEQYPEFLKEIPDPPPVLYVKGIPSLLKSSSKRLSVVGSRTPTEYGIKVLHYLLPPLIQAGFIIVSGLAKGIDRFAHETAIQSGGQTIAVLGNGFEHTYPAENKKLSAYIGTHHLLVSEYTPPESPKKWHFPARNRIISGLSVGTLIIEGKYKSGSLITAYSALEQGREVFAVPGQILHPNSEGPHRLIKEGAKLVAHPDDVLEELIPFI</sequence>
<dbReference type="Proteomes" id="UP000219546">
    <property type="component" value="Unassembled WGS sequence"/>
</dbReference>
<name>A0A285D351_9BACI</name>
<dbReference type="RefSeq" id="WP_097159574.1">
    <property type="nucleotide sequence ID" value="NZ_JBEPMQ010000007.1"/>
</dbReference>
<dbReference type="EMBL" id="OAOP01000007">
    <property type="protein sequence ID" value="SNX73613.1"/>
    <property type="molecule type" value="Genomic_DNA"/>
</dbReference>
<dbReference type="Gene3D" id="3.40.50.450">
    <property type="match status" value="1"/>
</dbReference>
<reference evidence="3 4" key="1">
    <citation type="submission" date="2017-08" db="EMBL/GenBank/DDBJ databases">
        <authorList>
            <person name="de Groot N.N."/>
        </authorList>
    </citation>
    <scope>NUCLEOTIDE SEQUENCE [LARGE SCALE GENOMIC DNA]</scope>
    <source>
        <strain evidence="3 4">JC228</strain>
    </source>
</reference>
<feature type="domain" description="Smf/DprA SLOG" evidence="2">
    <location>
        <begin position="78"/>
        <end position="288"/>
    </location>
</feature>
<dbReference type="InterPro" id="IPR003488">
    <property type="entry name" value="DprA"/>
</dbReference>
<gene>
    <name evidence="3" type="ORF">SAMN05877753_107152</name>
</gene>
<accession>A0A285D351</accession>
<dbReference type="InterPro" id="IPR057666">
    <property type="entry name" value="DrpA_SLOG"/>
</dbReference>
<proteinExistence type="inferred from homology"/>
<keyword evidence="4" id="KW-1185">Reference proteome</keyword>
<evidence type="ECO:0000313" key="4">
    <source>
        <dbReference type="Proteomes" id="UP000219546"/>
    </source>
</evidence>
<comment type="similarity">
    <text evidence="1">Belongs to the DprA/Smf family.</text>
</comment>
<protein>
    <submittedName>
        <fullName evidence="3">DNA processing protein</fullName>
    </submittedName>
</protein>
<dbReference type="GO" id="GO:0009294">
    <property type="term" value="P:DNA-mediated transformation"/>
    <property type="evidence" value="ECO:0007669"/>
    <property type="project" value="InterPro"/>
</dbReference>
<evidence type="ECO:0000256" key="1">
    <source>
        <dbReference type="ARBA" id="ARBA00006525"/>
    </source>
</evidence>
<dbReference type="SUPFAM" id="SSF102405">
    <property type="entry name" value="MCP/YpsA-like"/>
    <property type="match status" value="1"/>
</dbReference>
<dbReference type="Pfam" id="PF02481">
    <property type="entry name" value="DNA_processg_A"/>
    <property type="match status" value="1"/>
</dbReference>